<keyword evidence="2" id="KW-1185">Reference proteome</keyword>
<protein>
    <submittedName>
        <fullName evidence="1">Uncharacterized protein</fullName>
    </submittedName>
</protein>
<evidence type="ECO:0000313" key="1">
    <source>
        <dbReference type="EMBL" id="NKX51593.1"/>
    </source>
</evidence>
<name>A0ABX1JQS9_9MICC</name>
<accession>A0ABX1JQS9</accession>
<sequence length="73" mass="7932">MATDLAQLGASGYQAADWLRASRRIDVGISDHRRIEATMSMADDEATAQRLLGALEALVRADSSMRTVRVIQA</sequence>
<evidence type="ECO:0000313" key="2">
    <source>
        <dbReference type="Proteomes" id="UP000523795"/>
    </source>
</evidence>
<reference evidence="1 2" key="1">
    <citation type="submission" date="2020-04" db="EMBL/GenBank/DDBJ databases">
        <authorList>
            <person name="Liu S."/>
        </authorList>
    </citation>
    <scope>NUCLEOTIDE SEQUENCE [LARGE SCALE GENOMIC DNA]</scope>
    <source>
        <strain evidence="1 2">CGMCC 1.15091</strain>
    </source>
</reference>
<organism evidence="1 2">
    <name type="scientific">Arthrobacter deserti</name>
    <dbReference type="NCBI Taxonomy" id="1742687"/>
    <lineage>
        <taxon>Bacteria</taxon>
        <taxon>Bacillati</taxon>
        <taxon>Actinomycetota</taxon>
        <taxon>Actinomycetes</taxon>
        <taxon>Micrococcales</taxon>
        <taxon>Micrococcaceae</taxon>
        <taxon>Arthrobacter</taxon>
    </lineage>
</organism>
<gene>
    <name evidence="1" type="ORF">HER39_13660</name>
</gene>
<dbReference type="Proteomes" id="UP000523795">
    <property type="component" value="Unassembled WGS sequence"/>
</dbReference>
<comment type="caution">
    <text evidence="1">The sequence shown here is derived from an EMBL/GenBank/DDBJ whole genome shotgun (WGS) entry which is preliminary data.</text>
</comment>
<proteinExistence type="predicted"/>
<dbReference type="EMBL" id="JAAZSR010000261">
    <property type="protein sequence ID" value="NKX51593.1"/>
    <property type="molecule type" value="Genomic_DNA"/>
</dbReference>